<dbReference type="SUPFAM" id="SSF54593">
    <property type="entry name" value="Glyoxalase/Bleomycin resistance protein/Dihydroxybiphenyl dioxygenase"/>
    <property type="match status" value="1"/>
</dbReference>
<keyword evidence="3" id="KW-1185">Reference proteome</keyword>
<dbReference type="OrthoDB" id="2608626at2"/>
<proteinExistence type="predicted"/>
<organism evidence="2 3">
    <name type="scientific">Paenibacillus antri</name>
    <dbReference type="NCBI Taxonomy" id="2582848"/>
    <lineage>
        <taxon>Bacteria</taxon>
        <taxon>Bacillati</taxon>
        <taxon>Bacillota</taxon>
        <taxon>Bacilli</taxon>
        <taxon>Bacillales</taxon>
        <taxon>Paenibacillaceae</taxon>
        <taxon>Paenibacillus</taxon>
    </lineage>
</organism>
<dbReference type="EMBL" id="VCIW01000012">
    <property type="protein sequence ID" value="TLS50892.1"/>
    <property type="molecule type" value="Genomic_DNA"/>
</dbReference>
<dbReference type="RefSeq" id="WP_138195578.1">
    <property type="nucleotide sequence ID" value="NZ_VCIW01000012.1"/>
</dbReference>
<dbReference type="Gene3D" id="3.10.180.10">
    <property type="entry name" value="2,3-Dihydroxybiphenyl 1,2-Dioxygenase, domain 1"/>
    <property type="match status" value="1"/>
</dbReference>
<reference evidence="2 3" key="1">
    <citation type="submission" date="2019-05" db="EMBL/GenBank/DDBJ databases">
        <authorList>
            <person name="Narsing Rao M.P."/>
            <person name="Li W.J."/>
        </authorList>
    </citation>
    <scope>NUCLEOTIDE SEQUENCE [LARGE SCALE GENOMIC DNA]</scope>
    <source>
        <strain evidence="2 3">SYSU_K30003</strain>
    </source>
</reference>
<sequence>MLQSLEHVQIPVRRMDRAIDWYVERLGFRLQGRDGDRIAFLTLPEGPMLMLWETEDETAAKFAVNGVDFPVLLYRTDRIRELRDRLEACGAPIQAYRDEGMFWVLKWYDPEGNLWGALQMNPSREEASLDV</sequence>
<dbReference type="InterPro" id="IPR029068">
    <property type="entry name" value="Glyas_Bleomycin-R_OHBP_Dase"/>
</dbReference>
<evidence type="ECO:0000259" key="1">
    <source>
        <dbReference type="PROSITE" id="PS51819"/>
    </source>
</evidence>
<dbReference type="Proteomes" id="UP000309676">
    <property type="component" value="Unassembled WGS sequence"/>
</dbReference>
<dbReference type="PROSITE" id="PS51819">
    <property type="entry name" value="VOC"/>
    <property type="match status" value="1"/>
</dbReference>
<name>A0A5R9G3F4_9BACL</name>
<protein>
    <submittedName>
        <fullName evidence="2">VOC family protein</fullName>
    </submittedName>
</protein>
<evidence type="ECO:0000313" key="3">
    <source>
        <dbReference type="Proteomes" id="UP000309676"/>
    </source>
</evidence>
<dbReference type="Pfam" id="PF00903">
    <property type="entry name" value="Glyoxalase"/>
    <property type="match status" value="1"/>
</dbReference>
<gene>
    <name evidence="2" type="ORF">FE782_17745</name>
</gene>
<feature type="domain" description="VOC" evidence="1">
    <location>
        <begin position="4"/>
        <end position="120"/>
    </location>
</feature>
<dbReference type="CDD" id="cd06587">
    <property type="entry name" value="VOC"/>
    <property type="match status" value="1"/>
</dbReference>
<dbReference type="InterPro" id="IPR037523">
    <property type="entry name" value="VOC_core"/>
</dbReference>
<accession>A0A5R9G3F4</accession>
<dbReference type="InterPro" id="IPR004360">
    <property type="entry name" value="Glyas_Fos-R_dOase_dom"/>
</dbReference>
<dbReference type="AlphaFoldDB" id="A0A5R9G3F4"/>
<comment type="caution">
    <text evidence="2">The sequence shown here is derived from an EMBL/GenBank/DDBJ whole genome shotgun (WGS) entry which is preliminary data.</text>
</comment>
<evidence type="ECO:0000313" key="2">
    <source>
        <dbReference type="EMBL" id="TLS50892.1"/>
    </source>
</evidence>